<evidence type="ECO:0008006" key="4">
    <source>
        <dbReference type="Google" id="ProtNLM"/>
    </source>
</evidence>
<keyword evidence="1" id="KW-0472">Membrane</keyword>
<gene>
    <name evidence="2" type="ORF">BRYFOR_09756</name>
</gene>
<name>C6LM57_9FIRM</name>
<comment type="caution">
    <text evidence="2">The sequence shown here is derived from an EMBL/GenBank/DDBJ whole genome shotgun (WGS) entry which is preliminary data.</text>
</comment>
<evidence type="ECO:0000313" key="3">
    <source>
        <dbReference type="Proteomes" id="UP000005561"/>
    </source>
</evidence>
<protein>
    <recommendedName>
        <fullName evidence="4">Acyltransferase 3 domain-containing protein</fullName>
    </recommendedName>
</protein>
<sequence length="74" mass="8716">MVFVHYGLYSAFSDKILCIFPISRFWFLYTLYFFFTVSCALRILFFHARIRPFPGNMRSGRAGGTLYSRIALML</sequence>
<accession>C6LM57</accession>
<organism evidence="2 3">
    <name type="scientific">Marvinbryantia formatexigens DSM 14469</name>
    <dbReference type="NCBI Taxonomy" id="478749"/>
    <lineage>
        <taxon>Bacteria</taxon>
        <taxon>Bacillati</taxon>
        <taxon>Bacillota</taxon>
        <taxon>Clostridia</taxon>
        <taxon>Lachnospirales</taxon>
        <taxon>Lachnospiraceae</taxon>
        <taxon>Marvinbryantia</taxon>
    </lineage>
</organism>
<keyword evidence="1" id="KW-1133">Transmembrane helix</keyword>
<evidence type="ECO:0000313" key="2">
    <source>
        <dbReference type="EMBL" id="EET58272.1"/>
    </source>
</evidence>
<keyword evidence="1" id="KW-0812">Transmembrane</keyword>
<evidence type="ECO:0000256" key="1">
    <source>
        <dbReference type="SAM" id="Phobius"/>
    </source>
</evidence>
<dbReference type="Proteomes" id="UP000005561">
    <property type="component" value="Unassembled WGS sequence"/>
</dbReference>
<proteinExistence type="predicted"/>
<feature type="transmembrane region" description="Helical" evidence="1">
    <location>
        <begin position="26"/>
        <end position="48"/>
    </location>
</feature>
<reference evidence="2" key="1">
    <citation type="submission" date="2009-07" db="EMBL/GenBank/DDBJ databases">
        <authorList>
            <person name="Weinstock G."/>
            <person name="Sodergren E."/>
            <person name="Clifton S."/>
            <person name="Fulton L."/>
            <person name="Fulton B."/>
            <person name="Courtney L."/>
            <person name="Fronick C."/>
            <person name="Harrison M."/>
            <person name="Strong C."/>
            <person name="Farmer C."/>
            <person name="Delahaunty K."/>
            <person name="Markovic C."/>
            <person name="Hall O."/>
            <person name="Minx P."/>
            <person name="Tomlinson C."/>
            <person name="Mitreva M."/>
            <person name="Nelson J."/>
            <person name="Hou S."/>
            <person name="Wollam A."/>
            <person name="Pepin K.H."/>
            <person name="Johnson M."/>
            <person name="Bhonagiri V."/>
            <person name="Nash W.E."/>
            <person name="Warren W."/>
            <person name="Chinwalla A."/>
            <person name="Mardis E.R."/>
            <person name="Wilson R.K."/>
        </authorList>
    </citation>
    <scope>NUCLEOTIDE SEQUENCE [LARGE SCALE GENOMIC DNA]</scope>
    <source>
        <strain evidence="2">DSM 14469</strain>
    </source>
</reference>
<keyword evidence="3" id="KW-1185">Reference proteome</keyword>
<dbReference type="AlphaFoldDB" id="C6LM57"/>
<dbReference type="EMBL" id="ACCL02000038">
    <property type="protein sequence ID" value="EET58272.1"/>
    <property type="molecule type" value="Genomic_DNA"/>
</dbReference>